<proteinExistence type="predicted"/>
<sequence>MKPESRNSEYVRRHLMASLHIGIPKKRLEAYFSRITSIYAIYESELGHGEPSETVTIHLDCNMTVDEVALGLSLQWLTPFRFSCNRLLLQRLPEIHFPPYSLIRLFDPLSITQFEMEDPSLGSSLAVVLPSAVGWLISLRNLRACSLPACIPPPPDFVSITSARNSANFFSSQSSSGGNSGAWQSGNLQTGSSSTHQSTSTPAFTSTAAACRLLNRALISLRYLQRLGLARCHLTGQLKILLNGLSQPLEYLNLQDCCLSPDDVTYLVLHWRPLQRLYELNLSRNNLSNVADETLEQLVRTVCLRPPGQLVCLSIAYTCLAVDRLTWLVGLMVGMNVNRSTTSNQNQQTEADEDDGASDKLIDAVSTLRVLCIQPFVPPSREAVHRILYRVARLSKLQRLHLLPAAYAFPASGESDQRELRMEWITHCRNYLRQRARPDVEVL</sequence>
<keyword evidence="1" id="KW-0677">Repeat</keyword>
<dbReference type="GO" id="GO:0005737">
    <property type="term" value="C:cytoplasm"/>
    <property type="evidence" value="ECO:0007669"/>
    <property type="project" value="TreeGrafter"/>
</dbReference>
<dbReference type="EMBL" id="QNGE01007111">
    <property type="protein sequence ID" value="KAA3671172.1"/>
    <property type="molecule type" value="Genomic_DNA"/>
</dbReference>
<keyword evidence="4" id="KW-1185">Reference proteome</keyword>
<dbReference type="SUPFAM" id="SSF52047">
    <property type="entry name" value="RNI-like"/>
    <property type="match status" value="1"/>
</dbReference>
<dbReference type="Gene3D" id="3.80.10.10">
    <property type="entry name" value="Ribonuclease Inhibitor"/>
    <property type="match status" value="1"/>
</dbReference>
<gene>
    <name evidence="3" type="ORF">DEA37_0001720</name>
</gene>
<evidence type="ECO:0000256" key="2">
    <source>
        <dbReference type="SAM" id="MobiDB-lite"/>
    </source>
</evidence>
<evidence type="ECO:0000313" key="4">
    <source>
        <dbReference type="Proteomes" id="UP000324629"/>
    </source>
</evidence>
<comment type="caution">
    <text evidence="3">The sequence shown here is derived from an EMBL/GenBank/DDBJ whole genome shotgun (WGS) entry which is preliminary data.</text>
</comment>
<dbReference type="InterPro" id="IPR032675">
    <property type="entry name" value="LRR_dom_sf"/>
</dbReference>
<organism evidence="3 4">
    <name type="scientific">Paragonimus westermani</name>
    <dbReference type="NCBI Taxonomy" id="34504"/>
    <lineage>
        <taxon>Eukaryota</taxon>
        <taxon>Metazoa</taxon>
        <taxon>Spiralia</taxon>
        <taxon>Lophotrochozoa</taxon>
        <taxon>Platyhelminthes</taxon>
        <taxon>Trematoda</taxon>
        <taxon>Digenea</taxon>
        <taxon>Plagiorchiida</taxon>
        <taxon>Troglotremata</taxon>
        <taxon>Troglotrematidae</taxon>
        <taxon>Paragonimus</taxon>
    </lineage>
</organism>
<name>A0A5J4N6N1_9TREM</name>
<reference evidence="3 4" key="1">
    <citation type="journal article" date="2019" name="Gigascience">
        <title>Whole-genome sequence of the oriental lung fluke Paragonimus westermani.</title>
        <authorList>
            <person name="Oey H."/>
            <person name="Zakrzewski M."/>
            <person name="Narain K."/>
            <person name="Devi K.R."/>
            <person name="Agatsuma T."/>
            <person name="Nawaratna S."/>
            <person name="Gobert G.N."/>
            <person name="Jones M.K."/>
            <person name="Ragan M.A."/>
            <person name="McManus D.P."/>
            <person name="Krause L."/>
        </authorList>
    </citation>
    <scope>NUCLEOTIDE SEQUENCE [LARGE SCALE GENOMIC DNA]</scope>
    <source>
        <strain evidence="3 4">IND2009</strain>
    </source>
</reference>
<protein>
    <submittedName>
        <fullName evidence="3">Uncharacterized protein</fullName>
    </submittedName>
</protein>
<dbReference type="AlphaFoldDB" id="A0A5J4N6N1"/>
<evidence type="ECO:0000313" key="3">
    <source>
        <dbReference type="EMBL" id="KAA3671172.1"/>
    </source>
</evidence>
<evidence type="ECO:0000256" key="1">
    <source>
        <dbReference type="ARBA" id="ARBA00022737"/>
    </source>
</evidence>
<dbReference type="Proteomes" id="UP000324629">
    <property type="component" value="Unassembled WGS sequence"/>
</dbReference>
<accession>A0A5J4N6N1</accession>
<dbReference type="PANTHER" id="PTHR14224">
    <property type="entry name" value="SIMILAR TO PREFERENTIALLY EXPRESSED ANTIGEN IN MELANOMA-LIKE 3"/>
    <property type="match status" value="1"/>
</dbReference>
<feature type="region of interest" description="Disordered" evidence="2">
    <location>
        <begin position="171"/>
        <end position="200"/>
    </location>
</feature>
<dbReference type="InterPro" id="IPR050694">
    <property type="entry name" value="LRRC14/PRAME"/>
</dbReference>
<dbReference type="PANTHER" id="PTHR14224:SF37">
    <property type="entry name" value="LEUCINE-RICH REPEAT-CONTAINING PROTEIN 14"/>
    <property type="match status" value="1"/>
</dbReference>